<dbReference type="SUPFAM" id="SSF52540">
    <property type="entry name" value="P-loop containing nucleoside triphosphate hydrolases"/>
    <property type="match status" value="1"/>
</dbReference>
<reference evidence="7 8" key="1">
    <citation type="submission" date="2019-03" db="EMBL/GenBank/DDBJ databases">
        <title>Subsurface microbial communities from deep shales in Ohio and West Virginia, USA.</title>
        <authorList>
            <person name="Wrighton K."/>
        </authorList>
    </citation>
    <scope>NUCLEOTIDE SEQUENCE [LARGE SCALE GENOMIC DNA]</scope>
    <source>
        <strain evidence="7 8">MSL 6dP</strain>
    </source>
</reference>
<dbReference type="EMBL" id="SOEG01000004">
    <property type="protein sequence ID" value="TDX52993.1"/>
    <property type="molecule type" value="Genomic_DNA"/>
</dbReference>
<evidence type="ECO:0000256" key="3">
    <source>
        <dbReference type="ARBA" id="ARBA00022962"/>
    </source>
</evidence>
<comment type="function">
    <text evidence="4">Catalyzes amidations at positions B, D, E, and G on adenosylcobyrinic A,C-diamide. NH(2) groups are provided by glutamine, and one molecule of ATP is hydrogenolyzed for each amidation.</text>
</comment>
<dbReference type="Proteomes" id="UP000295832">
    <property type="component" value="Unassembled WGS sequence"/>
</dbReference>
<dbReference type="AlphaFoldDB" id="A0A4R8H9Y3"/>
<dbReference type="HAMAP" id="MF_00028">
    <property type="entry name" value="CobQ"/>
    <property type="match status" value="1"/>
</dbReference>
<evidence type="ECO:0000259" key="6">
    <source>
        <dbReference type="Pfam" id="PF07685"/>
    </source>
</evidence>
<feature type="active site" description="Nucleophile" evidence="4">
    <location>
        <position position="331"/>
    </location>
</feature>
<dbReference type="Gene3D" id="3.40.50.880">
    <property type="match status" value="1"/>
</dbReference>
<protein>
    <recommendedName>
        <fullName evidence="4">Cobyric acid synthase</fullName>
    </recommendedName>
</protein>
<feature type="domain" description="CobB/CobQ-like glutamine amidotransferase" evidence="6">
    <location>
        <begin position="252"/>
        <end position="451"/>
    </location>
</feature>
<dbReference type="InterPro" id="IPR029062">
    <property type="entry name" value="Class_I_gatase-like"/>
</dbReference>
<dbReference type="NCBIfam" id="TIGR00313">
    <property type="entry name" value="cobQ"/>
    <property type="match status" value="1"/>
</dbReference>
<keyword evidence="8" id="KW-1185">Reference proteome</keyword>
<dbReference type="NCBIfam" id="NF001989">
    <property type="entry name" value="PRK00784.1"/>
    <property type="match status" value="1"/>
</dbReference>
<dbReference type="Pfam" id="PF01656">
    <property type="entry name" value="CbiA"/>
    <property type="match status" value="1"/>
</dbReference>
<evidence type="ECO:0000256" key="1">
    <source>
        <dbReference type="ARBA" id="ARBA00004953"/>
    </source>
</evidence>
<evidence type="ECO:0000313" key="7">
    <source>
        <dbReference type="EMBL" id="TDX52993.1"/>
    </source>
</evidence>
<evidence type="ECO:0000259" key="5">
    <source>
        <dbReference type="Pfam" id="PF01656"/>
    </source>
</evidence>
<comment type="caution">
    <text evidence="7">The sequence shown here is derived from an EMBL/GenBank/DDBJ whole genome shotgun (WGS) entry which is preliminary data.</text>
</comment>
<dbReference type="InterPro" id="IPR004459">
    <property type="entry name" value="CobQ_synth"/>
</dbReference>
<dbReference type="RefSeq" id="WP_134115251.1">
    <property type="nucleotide sequence ID" value="NZ_SOEG01000004.1"/>
</dbReference>
<dbReference type="PANTHER" id="PTHR21343:SF1">
    <property type="entry name" value="COBYRIC ACID SYNTHASE"/>
    <property type="match status" value="1"/>
</dbReference>
<organism evidence="7 8">
    <name type="scientific">Orenia marismortui</name>
    <dbReference type="NCBI Taxonomy" id="46469"/>
    <lineage>
        <taxon>Bacteria</taxon>
        <taxon>Bacillati</taxon>
        <taxon>Bacillota</taxon>
        <taxon>Clostridia</taxon>
        <taxon>Halanaerobiales</taxon>
        <taxon>Halobacteroidaceae</taxon>
        <taxon>Orenia</taxon>
    </lineage>
</organism>
<dbReference type="InterPro" id="IPR027417">
    <property type="entry name" value="P-loop_NTPase"/>
</dbReference>
<evidence type="ECO:0000256" key="2">
    <source>
        <dbReference type="ARBA" id="ARBA00022573"/>
    </source>
</evidence>
<dbReference type="STRING" id="926561.GCA_000379025_00454"/>
<proteinExistence type="inferred from homology"/>
<sequence>MSKGIMLQGTASNVGKSILATAFCRIFAQDGYKVAPFKSWNMALNSYVTKSGGEIGRAQAVQADAAGIEIEEKMQPILVKPKGEGIAQIIVKGKAIGDFRADRKSREYIEWALETIENSLADLSNEFEILVLEGAGSPAEINIKDQDIANMKVAKLNQTPVLLVADIDRGGALASVVGTLKLLEPKERRLVKGIILNKFRGDYDLLKPGIDILEEKTGKKVVGVIPYCKDFKIPNEDSLSLDSFRKQEGEIKIGIIKLPHISNFSDFDVLAYEPEVEVEYLSANDSLKNYDLIIIPGTKNTTADLNYLEETGLAGRIINYAKRGKAIVGICGGYQILGKRLLDPNLTEGNIREIKGLALLDVETVFSQNKLTYQTKAIVEGKEGFLKSLTEQEFEVYEIHAGDSRLGSEANHMFKITSRSEEEVDIMEGACSQDGLVWGTYLHGIFDNDRFRRAFINQLRKKKGLDELRKESTVSKERLEESYDQLAQIVRENIDLKLIYDILEEGEF</sequence>
<comment type="similarity">
    <text evidence="4">Belongs to the CobB/CobQ family. CobQ subfamily.</text>
</comment>
<keyword evidence="3 4" id="KW-0315">Glutamine amidotransferase</keyword>
<dbReference type="SUPFAM" id="SSF52317">
    <property type="entry name" value="Class I glutamine amidotransferase-like"/>
    <property type="match status" value="1"/>
</dbReference>
<dbReference type="GO" id="GO:0015420">
    <property type="term" value="F:ABC-type vitamin B12 transporter activity"/>
    <property type="evidence" value="ECO:0007669"/>
    <property type="project" value="UniProtKB-UniRule"/>
</dbReference>
<feature type="domain" description="CobQ/CobB/MinD/ParA nucleotide binding" evidence="5">
    <location>
        <begin position="5"/>
        <end position="237"/>
    </location>
</feature>
<gene>
    <name evidence="4" type="primary">cobQ</name>
    <name evidence="7" type="ORF">C7959_104121</name>
</gene>
<dbReference type="InterPro" id="IPR033949">
    <property type="entry name" value="CobQ_GATase1"/>
</dbReference>
<dbReference type="InterPro" id="IPR047045">
    <property type="entry name" value="CobQ_N"/>
</dbReference>
<dbReference type="GO" id="GO:0009236">
    <property type="term" value="P:cobalamin biosynthetic process"/>
    <property type="evidence" value="ECO:0007669"/>
    <property type="project" value="UniProtKB-UniRule"/>
</dbReference>
<dbReference type="CDD" id="cd05389">
    <property type="entry name" value="CobQ_N"/>
    <property type="match status" value="1"/>
</dbReference>
<dbReference type="CDD" id="cd01750">
    <property type="entry name" value="GATase1_CobQ"/>
    <property type="match status" value="1"/>
</dbReference>
<evidence type="ECO:0000313" key="8">
    <source>
        <dbReference type="Proteomes" id="UP000295832"/>
    </source>
</evidence>
<dbReference type="Gene3D" id="3.40.50.300">
    <property type="entry name" value="P-loop containing nucleotide triphosphate hydrolases"/>
    <property type="match status" value="1"/>
</dbReference>
<dbReference type="InterPro" id="IPR011698">
    <property type="entry name" value="GATase_3"/>
</dbReference>
<name>A0A4R8H9Y3_9FIRM</name>
<accession>A0A4R8H9Y3</accession>
<dbReference type="Pfam" id="PF07685">
    <property type="entry name" value="GATase_3"/>
    <property type="match status" value="1"/>
</dbReference>
<dbReference type="InterPro" id="IPR002586">
    <property type="entry name" value="CobQ/CobB/MinD/ParA_Nub-bd_dom"/>
</dbReference>
<dbReference type="UniPathway" id="UPA00148"/>
<comment type="pathway">
    <text evidence="1 4">Cofactor biosynthesis; adenosylcobalamin biosynthesis.</text>
</comment>
<keyword evidence="2 4" id="KW-0169">Cobalamin biosynthesis</keyword>
<feature type="active site" evidence="4">
    <location>
        <position position="443"/>
    </location>
</feature>
<dbReference type="PROSITE" id="PS51273">
    <property type="entry name" value="GATASE_TYPE_1"/>
    <property type="match status" value="1"/>
</dbReference>
<dbReference type="PROSITE" id="PS51274">
    <property type="entry name" value="GATASE_COBBQ"/>
    <property type="match status" value="1"/>
</dbReference>
<dbReference type="PANTHER" id="PTHR21343">
    <property type="entry name" value="DETHIOBIOTIN SYNTHETASE"/>
    <property type="match status" value="1"/>
</dbReference>
<dbReference type="GO" id="GO:0003824">
    <property type="term" value="F:catalytic activity"/>
    <property type="evidence" value="ECO:0007669"/>
    <property type="project" value="InterPro"/>
</dbReference>
<evidence type="ECO:0000256" key="4">
    <source>
        <dbReference type="HAMAP-Rule" id="MF_00028"/>
    </source>
</evidence>